<sequence length="408" mass="46663">MTEFQLHTLPNGIRVAYKQVYNTKIVHCGIMLDIGSRDELPHQAGLAHFWEHMAFKGTKKRKSYHIINSLEAVGGELNAYTTKEKICFYASVLDSYFEKSVELLTDITFNSIFPEKQLEVERGVILEEMSMYLDSPEDAIQDEFDSLIFPNHQLGVNILGTQESVQRFKRQDLIDFIDENLDTEKIVLSIVGNLDFKKVIKVSEKLLSDIPVKRRVKTRLSPTEYVSTNHKIDKKNNQAHVAIGRPSYAIHDKNRLPFFALVNLLGGPGMNSRFNLSLREKYGLVYQIEASYSSFMDTGFFGIFFGTDPQNLNKAMRLVNKEMEQLMQKPLGLVQLKTLKDQLKGQLAMAEEGKQGYMLMMAKSLLDLEKVESLTQIFDDIDKIDQTVLMDLANDMFDKNQLSSLVYV</sequence>
<feature type="domain" description="Peptidase M16 C-terminal" evidence="3">
    <location>
        <begin position="168"/>
        <end position="343"/>
    </location>
</feature>
<evidence type="ECO:0000259" key="2">
    <source>
        <dbReference type="Pfam" id="PF00675"/>
    </source>
</evidence>
<keyword evidence="5" id="KW-1185">Reference proteome</keyword>
<organism evidence="4 5">
    <name type="scientific">Lacihabitans lacunae</name>
    <dbReference type="NCBI Taxonomy" id="1028214"/>
    <lineage>
        <taxon>Bacteria</taxon>
        <taxon>Pseudomonadati</taxon>
        <taxon>Bacteroidota</taxon>
        <taxon>Cytophagia</taxon>
        <taxon>Cytophagales</taxon>
        <taxon>Leadbetterellaceae</taxon>
        <taxon>Lacihabitans</taxon>
    </lineage>
</organism>
<dbReference type="InterPro" id="IPR011765">
    <property type="entry name" value="Pept_M16_N"/>
</dbReference>
<dbReference type="Gene3D" id="3.30.830.10">
    <property type="entry name" value="Metalloenzyme, LuxS/M16 peptidase-like"/>
    <property type="match status" value="2"/>
</dbReference>
<gene>
    <name evidence="4" type="ORF">ACFOOI_18700</name>
</gene>
<feature type="domain" description="Peptidase M16 N-terminal" evidence="2">
    <location>
        <begin position="14"/>
        <end position="161"/>
    </location>
</feature>
<evidence type="ECO:0000313" key="4">
    <source>
        <dbReference type="EMBL" id="MFC3812699.1"/>
    </source>
</evidence>
<dbReference type="SUPFAM" id="SSF63411">
    <property type="entry name" value="LuxS/MPP-like metallohydrolase"/>
    <property type="match status" value="2"/>
</dbReference>
<accession>A0ABV7YZT9</accession>
<proteinExistence type="inferred from homology"/>
<dbReference type="PANTHER" id="PTHR11851:SF49">
    <property type="entry name" value="MITOCHONDRIAL-PROCESSING PEPTIDASE SUBUNIT ALPHA"/>
    <property type="match status" value="1"/>
</dbReference>
<evidence type="ECO:0000256" key="1">
    <source>
        <dbReference type="ARBA" id="ARBA00007261"/>
    </source>
</evidence>
<protein>
    <submittedName>
        <fullName evidence="4">M16 family metallopeptidase</fullName>
    </submittedName>
</protein>
<reference evidence="5" key="1">
    <citation type="journal article" date="2019" name="Int. J. Syst. Evol. Microbiol.">
        <title>The Global Catalogue of Microorganisms (GCM) 10K type strain sequencing project: providing services to taxonomists for standard genome sequencing and annotation.</title>
        <authorList>
            <consortium name="The Broad Institute Genomics Platform"/>
            <consortium name="The Broad Institute Genome Sequencing Center for Infectious Disease"/>
            <person name="Wu L."/>
            <person name="Ma J."/>
        </authorList>
    </citation>
    <scope>NUCLEOTIDE SEQUENCE [LARGE SCALE GENOMIC DNA]</scope>
    <source>
        <strain evidence="5">CECT 7956</strain>
    </source>
</reference>
<comment type="caution">
    <text evidence="4">The sequence shown here is derived from an EMBL/GenBank/DDBJ whole genome shotgun (WGS) entry which is preliminary data.</text>
</comment>
<dbReference type="EMBL" id="JBHRYQ010000001">
    <property type="protein sequence ID" value="MFC3812699.1"/>
    <property type="molecule type" value="Genomic_DNA"/>
</dbReference>
<evidence type="ECO:0000313" key="5">
    <source>
        <dbReference type="Proteomes" id="UP001595616"/>
    </source>
</evidence>
<dbReference type="Proteomes" id="UP001595616">
    <property type="component" value="Unassembled WGS sequence"/>
</dbReference>
<dbReference type="RefSeq" id="WP_379839590.1">
    <property type="nucleotide sequence ID" value="NZ_JBHRYQ010000001.1"/>
</dbReference>
<dbReference type="InterPro" id="IPR011249">
    <property type="entry name" value="Metalloenz_LuxS/M16"/>
</dbReference>
<dbReference type="PANTHER" id="PTHR11851">
    <property type="entry name" value="METALLOPROTEASE"/>
    <property type="match status" value="1"/>
</dbReference>
<dbReference type="InterPro" id="IPR050361">
    <property type="entry name" value="MPP/UQCRC_Complex"/>
</dbReference>
<evidence type="ECO:0000259" key="3">
    <source>
        <dbReference type="Pfam" id="PF05193"/>
    </source>
</evidence>
<name>A0ABV7YZT9_9BACT</name>
<dbReference type="Pfam" id="PF00675">
    <property type="entry name" value="Peptidase_M16"/>
    <property type="match status" value="1"/>
</dbReference>
<dbReference type="InterPro" id="IPR007863">
    <property type="entry name" value="Peptidase_M16_C"/>
</dbReference>
<dbReference type="Pfam" id="PF05193">
    <property type="entry name" value="Peptidase_M16_C"/>
    <property type="match status" value="1"/>
</dbReference>
<comment type="similarity">
    <text evidence="1">Belongs to the peptidase M16 family.</text>
</comment>